<dbReference type="Proteomes" id="UP000617628">
    <property type="component" value="Unassembled WGS sequence"/>
</dbReference>
<sequence>MNVHPHSHPRKVISPQGEVLNVPENWALLEPGDATLTRRVKAAGPTWTVKQKKGRRIISLGVWADKETIETERLRLLVERQDPAYKKRLQSGRDRRAKQEANYAVEFRQQVLDFLNFHSGYDTLAQELATRIADHAVPVGSGTVARTQRIPVEKRAEAATIAWMRHQTTAYDTMYIPRVKGQRRETRRRLAAESKRLLNTYRQGLATDPHTCPLQQALAPNQDNHQPTPPPPKQSQLEL</sequence>
<comment type="caution">
    <text evidence="3">The sequence shown here is derived from an EMBL/GenBank/DDBJ whole genome shotgun (WGS) entry which is preliminary data.</text>
</comment>
<reference evidence="3" key="1">
    <citation type="submission" date="2021-01" db="EMBL/GenBank/DDBJ databases">
        <title>Modified the classification status of verrucomicrobia.</title>
        <authorList>
            <person name="Feng X."/>
        </authorList>
    </citation>
    <scope>NUCLEOTIDE SEQUENCE</scope>
    <source>
        <strain evidence="3">KCTC 13126</strain>
    </source>
</reference>
<keyword evidence="4" id="KW-1185">Reference proteome</keyword>
<feature type="region of interest" description="Disordered" evidence="1">
    <location>
        <begin position="206"/>
        <end position="239"/>
    </location>
</feature>
<evidence type="ECO:0000256" key="1">
    <source>
        <dbReference type="SAM" id="MobiDB-lite"/>
    </source>
</evidence>
<dbReference type="Pfam" id="PF10056">
    <property type="entry name" value="DUF2293"/>
    <property type="match status" value="1"/>
</dbReference>
<protein>
    <submittedName>
        <fullName evidence="3">DUF2293 domain-containing protein</fullName>
    </submittedName>
</protein>
<gene>
    <name evidence="3" type="ORF">JIN87_24760</name>
</gene>
<dbReference type="InterPro" id="IPR018744">
    <property type="entry name" value="DUF2293"/>
</dbReference>
<feature type="domain" description="DUF2293" evidence="2">
    <location>
        <begin position="117"/>
        <end position="202"/>
    </location>
</feature>
<evidence type="ECO:0000313" key="4">
    <source>
        <dbReference type="Proteomes" id="UP000617628"/>
    </source>
</evidence>
<dbReference type="AlphaFoldDB" id="A0A934RYL6"/>
<proteinExistence type="predicted"/>
<evidence type="ECO:0000313" key="3">
    <source>
        <dbReference type="EMBL" id="MBK1880120.1"/>
    </source>
</evidence>
<accession>A0A934RYL6</accession>
<organism evidence="3 4">
    <name type="scientific">Pelagicoccus mobilis</name>
    <dbReference type="NCBI Taxonomy" id="415221"/>
    <lineage>
        <taxon>Bacteria</taxon>
        <taxon>Pseudomonadati</taxon>
        <taxon>Verrucomicrobiota</taxon>
        <taxon>Opitutia</taxon>
        <taxon>Puniceicoccales</taxon>
        <taxon>Pelagicoccaceae</taxon>
        <taxon>Pelagicoccus</taxon>
    </lineage>
</organism>
<dbReference type="EMBL" id="JAENIL010000071">
    <property type="protein sequence ID" value="MBK1880120.1"/>
    <property type="molecule type" value="Genomic_DNA"/>
</dbReference>
<evidence type="ECO:0000259" key="2">
    <source>
        <dbReference type="Pfam" id="PF10056"/>
    </source>
</evidence>
<name>A0A934RYL6_9BACT</name>
<dbReference type="RefSeq" id="WP_200358730.1">
    <property type="nucleotide sequence ID" value="NZ_JAENIL010000071.1"/>
</dbReference>